<reference evidence="5" key="1">
    <citation type="submission" date="2023-07" db="EMBL/GenBank/DDBJ databases">
        <title>A chromosome-level genome assembly of Lolium multiflorum.</title>
        <authorList>
            <person name="Chen Y."/>
            <person name="Copetti D."/>
            <person name="Kolliker R."/>
            <person name="Studer B."/>
        </authorList>
    </citation>
    <scope>NUCLEOTIDE SEQUENCE</scope>
    <source>
        <strain evidence="5">02402/16</strain>
        <tissue evidence="5">Leaf</tissue>
    </source>
</reference>
<evidence type="ECO:0000313" key="5">
    <source>
        <dbReference type="EMBL" id="KAK1665535.1"/>
    </source>
</evidence>
<feature type="domain" description="Leucine-rich repeat-containing N-terminal plant-type" evidence="4">
    <location>
        <begin position="74"/>
        <end position="113"/>
    </location>
</feature>
<dbReference type="Proteomes" id="UP001231189">
    <property type="component" value="Unassembled WGS sequence"/>
</dbReference>
<keyword evidence="3" id="KW-0732">Signal</keyword>
<name>A0AAD8SXP3_LOLMU</name>
<evidence type="ECO:0000256" key="1">
    <source>
        <dbReference type="ARBA" id="ARBA00022614"/>
    </source>
</evidence>
<protein>
    <recommendedName>
        <fullName evidence="4">Leucine-rich repeat-containing N-terminal plant-type domain-containing protein</fullName>
    </recommendedName>
</protein>
<proteinExistence type="predicted"/>
<gene>
    <name evidence="5" type="ORF">QYE76_053694</name>
</gene>
<feature type="chain" id="PRO_5042227091" description="Leucine-rich repeat-containing N-terminal plant-type domain-containing protein" evidence="3">
    <location>
        <begin position="18"/>
        <end position="177"/>
    </location>
</feature>
<accession>A0AAD8SXP3</accession>
<dbReference type="Gene3D" id="3.80.10.10">
    <property type="entry name" value="Ribonuclease Inhibitor"/>
    <property type="match status" value="1"/>
</dbReference>
<dbReference type="PANTHER" id="PTHR48007:SF4">
    <property type="entry name" value="LEUCINE-RICH REPEAT RECEPTOR-LIKE PROTEIN KINASE PXC1"/>
    <property type="match status" value="1"/>
</dbReference>
<sequence length="177" mass="18323">MELLVLLAVGSWPLCRSQCRRPCRRPAPDPDVTRLARAQTKNPPAAAMGAFLPLLLLAVAANAGLLATPSQALTQDGLHLLDAKRALTVPDGTLTDWNPTAATPCAWTGVTCDAAGAVTALSLANTNLAGPFPASLCRINSFVGPLPAALAGLPAPSWWCCCTNGKEEGEGGLTWDL</sequence>
<dbReference type="InterPro" id="IPR013210">
    <property type="entry name" value="LRR_N_plant-typ"/>
</dbReference>
<dbReference type="AlphaFoldDB" id="A0AAD8SXP3"/>
<evidence type="ECO:0000259" key="4">
    <source>
        <dbReference type="Pfam" id="PF08263"/>
    </source>
</evidence>
<dbReference type="InterPro" id="IPR032675">
    <property type="entry name" value="LRR_dom_sf"/>
</dbReference>
<feature type="signal peptide" evidence="3">
    <location>
        <begin position="1"/>
        <end position="17"/>
    </location>
</feature>
<dbReference type="InterPro" id="IPR046959">
    <property type="entry name" value="PRK1-6/SRF4-like"/>
</dbReference>
<evidence type="ECO:0000256" key="3">
    <source>
        <dbReference type="SAM" id="SignalP"/>
    </source>
</evidence>
<comment type="caution">
    <text evidence="5">The sequence shown here is derived from an EMBL/GenBank/DDBJ whole genome shotgun (WGS) entry which is preliminary data.</text>
</comment>
<dbReference type="Pfam" id="PF08263">
    <property type="entry name" value="LRRNT_2"/>
    <property type="match status" value="1"/>
</dbReference>
<dbReference type="EMBL" id="JAUUTY010000003">
    <property type="protein sequence ID" value="KAK1665535.1"/>
    <property type="molecule type" value="Genomic_DNA"/>
</dbReference>
<organism evidence="5 6">
    <name type="scientific">Lolium multiflorum</name>
    <name type="common">Italian ryegrass</name>
    <name type="synonym">Lolium perenne subsp. multiflorum</name>
    <dbReference type="NCBI Taxonomy" id="4521"/>
    <lineage>
        <taxon>Eukaryota</taxon>
        <taxon>Viridiplantae</taxon>
        <taxon>Streptophyta</taxon>
        <taxon>Embryophyta</taxon>
        <taxon>Tracheophyta</taxon>
        <taxon>Spermatophyta</taxon>
        <taxon>Magnoliopsida</taxon>
        <taxon>Liliopsida</taxon>
        <taxon>Poales</taxon>
        <taxon>Poaceae</taxon>
        <taxon>BOP clade</taxon>
        <taxon>Pooideae</taxon>
        <taxon>Poodae</taxon>
        <taxon>Poeae</taxon>
        <taxon>Poeae Chloroplast Group 2 (Poeae type)</taxon>
        <taxon>Loliodinae</taxon>
        <taxon>Loliinae</taxon>
        <taxon>Lolium</taxon>
    </lineage>
</organism>
<dbReference type="PANTHER" id="PTHR48007">
    <property type="entry name" value="LEUCINE-RICH REPEAT RECEPTOR-LIKE PROTEIN KINASE PXC1"/>
    <property type="match status" value="1"/>
</dbReference>
<keyword evidence="2" id="KW-0677">Repeat</keyword>
<keyword evidence="6" id="KW-1185">Reference proteome</keyword>
<evidence type="ECO:0000256" key="2">
    <source>
        <dbReference type="ARBA" id="ARBA00022737"/>
    </source>
</evidence>
<dbReference type="SUPFAM" id="SSF52058">
    <property type="entry name" value="L domain-like"/>
    <property type="match status" value="1"/>
</dbReference>
<keyword evidence="1" id="KW-0433">Leucine-rich repeat</keyword>
<evidence type="ECO:0000313" key="6">
    <source>
        <dbReference type="Proteomes" id="UP001231189"/>
    </source>
</evidence>